<accession>A0A179DC47</accession>
<protein>
    <submittedName>
        <fullName evidence="1">Uncharacterized protein</fullName>
    </submittedName>
</protein>
<reference evidence="1 2" key="2">
    <citation type="submission" date="2016-06" db="EMBL/GenBank/DDBJ databases">
        <title>Pedobacter psychrophilus sp. nov., isolated from Antarctic fragmentary rock.</title>
        <authorList>
            <person name="Svec P."/>
        </authorList>
    </citation>
    <scope>NUCLEOTIDE SEQUENCE [LARGE SCALE GENOMIC DNA]</scope>
    <source>
        <strain evidence="1 2">CCM 8644</strain>
    </source>
</reference>
<keyword evidence="2" id="KW-1185">Reference proteome</keyword>
<reference evidence="1 2" key="1">
    <citation type="submission" date="2016-04" db="EMBL/GenBank/DDBJ databases">
        <authorList>
            <person name="Evans L.H."/>
            <person name="Alamgir A."/>
            <person name="Owens N."/>
            <person name="Weber N.D."/>
            <person name="Virtaneva K."/>
            <person name="Barbian K."/>
            <person name="Babar A."/>
            <person name="Rosenke K."/>
        </authorList>
    </citation>
    <scope>NUCLEOTIDE SEQUENCE [LARGE SCALE GENOMIC DNA]</scope>
    <source>
        <strain evidence="1 2">CCM 8644</strain>
    </source>
</reference>
<proteinExistence type="predicted"/>
<organism evidence="1 2">
    <name type="scientific">Pedobacter psychrophilus</name>
    <dbReference type="NCBI Taxonomy" id="1826909"/>
    <lineage>
        <taxon>Bacteria</taxon>
        <taxon>Pseudomonadati</taxon>
        <taxon>Bacteroidota</taxon>
        <taxon>Sphingobacteriia</taxon>
        <taxon>Sphingobacteriales</taxon>
        <taxon>Sphingobacteriaceae</taxon>
        <taxon>Pedobacter</taxon>
    </lineage>
</organism>
<evidence type="ECO:0000313" key="2">
    <source>
        <dbReference type="Proteomes" id="UP000078459"/>
    </source>
</evidence>
<name>A0A179DC47_9SPHI</name>
<dbReference type="Proteomes" id="UP000078459">
    <property type="component" value="Unassembled WGS sequence"/>
</dbReference>
<dbReference type="EMBL" id="LWHJ01000032">
    <property type="protein sequence ID" value="OAQ38033.1"/>
    <property type="molecule type" value="Genomic_DNA"/>
</dbReference>
<dbReference type="STRING" id="1826909.A5893_16725"/>
<evidence type="ECO:0000313" key="1">
    <source>
        <dbReference type="EMBL" id="OAQ38033.1"/>
    </source>
</evidence>
<comment type="caution">
    <text evidence="1">The sequence shown here is derived from an EMBL/GenBank/DDBJ whole genome shotgun (WGS) entry which is preliminary data.</text>
</comment>
<dbReference type="AlphaFoldDB" id="A0A179DC47"/>
<gene>
    <name evidence="1" type="ORF">A5893_16725</name>
</gene>
<sequence length="59" mass="7086">MVANKVKMEDEDSLDVQFWLSQPASARIAELTRLRHEYYIWLIGEFPSQMEKTVMRRKI</sequence>